<feature type="domain" description="3-beta hydroxysteroid dehydrogenase/isomerase" evidence="2">
    <location>
        <begin position="213"/>
        <end position="316"/>
    </location>
</feature>
<feature type="non-terminal residue" evidence="3">
    <location>
        <position position="378"/>
    </location>
</feature>
<accession>A0A0C3NAX8</accession>
<dbReference type="HOGENOM" id="CLU_732735_0_0_1"/>
<dbReference type="Pfam" id="PF01073">
    <property type="entry name" value="3Beta_HSD"/>
    <property type="match status" value="1"/>
</dbReference>
<dbReference type="InterPro" id="IPR036291">
    <property type="entry name" value="NAD(P)-bd_dom_sf"/>
</dbReference>
<dbReference type="SUPFAM" id="SSF51735">
    <property type="entry name" value="NAD(P)-binding Rossmann-fold domains"/>
    <property type="match status" value="1"/>
</dbReference>
<feature type="compositionally biased region" description="Basic and acidic residues" evidence="1">
    <location>
        <begin position="367"/>
        <end position="378"/>
    </location>
</feature>
<organism evidence="3 4">
    <name type="scientific">Pisolithus tinctorius Marx 270</name>
    <dbReference type="NCBI Taxonomy" id="870435"/>
    <lineage>
        <taxon>Eukaryota</taxon>
        <taxon>Fungi</taxon>
        <taxon>Dikarya</taxon>
        <taxon>Basidiomycota</taxon>
        <taxon>Agaricomycotina</taxon>
        <taxon>Agaricomycetes</taxon>
        <taxon>Agaricomycetidae</taxon>
        <taxon>Boletales</taxon>
        <taxon>Sclerodermatineae</taxon>
        <taxon>Pisolithaceae</taxon>
        <taxon>Pisolithus</taxon>
    </lineage>
</organism>
<gene>
    <name evidence="3" type="ORF">M404DRAFT_31599</name>
</gene>
<sequence>MAAEGHKKQVQGDYMDRCTRVATNGDAMARFEVATRSKTCEKRRSHIEKYKFSQSIDESSRTDNECNSSSFCFRFANFYLQLHRIRVDDNVEEGTHLYTAQQRISKSQQDARDARSIEAMPSGLEGPSLSLLFKLFYLRLPHFRDCEFLQSINEPLSVDAPTVQRSGSGRPATASLQEEDAYLTIDRSEILGRHAVEQLARGDTIPMLDIVQRHHDVPFYSGDTTDERDVLDILERSGVTYIVQNALLRRGAEDPSVYFRGYAEGTRAIIEAAIAAGVRRLVYMSSAGVVFDSTDVVNVDERVPYLEKPFDAYSDAQGVFGSRDSQIGGSGSLFDCTYDGNIARTILLAGNELVPPPSYSSTMSSEPKLDPERSFLSL</sequence>
<feature type="region of interest" description="Disordered" evidence="1">
    <location>
        <begin position="357"/>
        <end position="378"/>
    </location>
</feature>
<protein>
    <recommendedName>
        <fullName evidence="2">3-beta hydroxysteroid dehydrogenase/isomerase domain-containing protein</fullName>
    </recommendedName>
</protein>
<reference evidence="3 4" key="1">
    <citation type="submission" date="2014-04" db="EMBL/GenBank/DDBJ databases">
        <authorList>
            <consortium name="DOE Joint Genome Institute"/>
            <person name="Kuo A."/>
            <person name="Kohler A."/>
            <person name="Costa M.D."/>
            <person name="Nagy L.G."/>
            <person name="Floudas D."/>
            <person name="Copeland A."/>
            <person name="Barry K.W."/>
            <person name="Cichocki N."/>
            <person name="Veneault-Fourrey C."/>
            <person name="LaButti K."/>
            <person name="Lindquist E.A."/>
            <person name="Lipzen A."/>
            <person name="Lundell T."/>
            <person name="Morin E."/>
            <person name="Murat C."/>
            <person name="Sun H."/>
            <person name="Tunlid A."/>
            <person name="Henrissat B."/>
            <person name="Grigoriev I.V."/>
            <person name="Hibbett D.S."/>
            <person name="Martin F."/>
            <person name="Nordberg H.P."/>
            <person name="Cantor M.N."/>
            <person name="Hua S.X."/>
        </authorList>
    </citation>
    <scope>NUCLEOTIDE SEQUENCE [LARGE SCALE GENOMIC DNA]</scope>
    <source>
        <strain evidence="3 4">Marx 270</strain>
    </source>
</reference>
<dbReference type="GO" id="GO:0006694">
    <property type="term" value="P:steroid biosynthetic process"/>
    <property type="evidence" value="ECO:0007669"/>
    <property type="project" value="InterPro"/>
</dbReference>
<dbReference type="Gene3D" id="3.40.50.720">
    <property type="entry name" value="NAD(P)-binding Rossmann-like Domain"/>
    <property type="match status" value="1"/>
</dbReference>
<dbReference type="GO" id="GO:0016616">
    <property type="term" value="F:oxidoreductase activity, acting on the CH-OH group of donors, NAD or NADP as acceptor"/>
    <property type="evidence" value="ECO:0007669"/>
    <property type="project" value="InterPro"/>
</dbReference>
<evidence type="ECO:0000259" key="2">
    <source>
        <dbReference type="Pfam" id="PF01073"/>
    </source>
</evidence>
<dbReference type="OrthoDB" id="10058185at2759"/>
<proteinExistence type="predicted"/>
<dbReference type="InterPro" id="IPR002225">
    <property type="entry name" value="3Beta_OHSteriod_DH/Estase"/>
</dbReference>
<evidence type="ECO:0000256" key="1">
    <source>
        <dbReference type="SAM" id="MobiDB-lite"/>
    </source>
</evidence>
<evidence type="ECO:0000313" key="3">
    <source>
        <dbReference type="EMBL" id="KIN98239.1"/>
    </source>
</evidence>
<dbReference type="AlphaFoldDB" id="A0A0C3NAX8"/>
<reference evidence="4" key="2">
    <citation type="submission" date="2015-01" db="EMBL/GenBank/DDBJ databases">
        <title>Evolutionary Origins and Diversification of the Mycorrhizal Mutualists.</title>
        <authorList>
            <consortium name="DOE Joint Genome Institute"/>
            <consortium name="Mycorrhizal Genomics Consortium"/>
            <person name="Kohler A."/>
            <person name="Kuo A."/>
            <person name="Nagy L.G."/>
            <person name="Floudas D."/>
            <person name="Copeland A."/>
            <person name="Barry K.W."/>
            <person name="Cichocki N."/>
            <person name="Veneault-Fourrey C."/>
            <person name="LaButti K."/>
            <person name="Lindquist E.A."/>
            <person name="Lipzen A."/>
            <person name="Lundell T."/>
            <person name="Morin E."/>
            <person name="Murat C."/>
            <person name="Riley R."/>
            <person name="Ohm R."/>
            <person name="Sun H."/>
            <person name="Tunlid A."/>
            <person name="Henrissat B."/>
            <person name="Grigoriev I.V."/>
            <person name="Hibbett D.S."/>
            <person name="Martin F."/>
        </authorList>
    </citation>
    <scope>NUCLEOTIDE SEQUENCE [LARGE SCALE GENOMIC DNA]</scope>
    <source>
        <strain evidence="4">Marx 270</strain>
    </source>
</reference>
<evidence type="ECO:0000313" key="4">
    <source>
        <dbReference type="Proteomes" id="UP000054217"/>
    </source>
</evidence>
<dbReference type="STRING" id="870435.A0A0C3NAX8"/>
<name>A0A0C3NAX8_PISTI</name>
<dbReference type="Proteomes" id="UP000054217">
    <property type="component" value="Unassembled WGS sequence"/>
</dbReference>
<dbReference type="EMBL" id="KN832018">
    <property type="protein sequence ID" value="KIN98239.1"/>
    <property type="molecule type" value="Genomic_DNA"/>
</dbReference>
<dbReference type="InParanoid" id="A0A0C3NAX8"/>
<keyword evidence="4" id="KW-1185">Reference proteome</keyword>